<proteinExistence type="predicted"/>
<dbReference type="AlphaFoldDB" id="A0A834K847"/>
<dbReference type="Proteomes" id="UP000600918">
    <property type="component" value="Unassembled WGS sequence"/>
</dbReference>
<name>A0A834K847_VESPE</name>
<accession>A0A834K847</accession>
<comment type="caution">
    <text evidence="1">The sequence shown here is derived from an EMBL/GenBank/DDBJ whole genome shotgun (WGS) entry which is preliminary data.</text>
</comment>
<evidence type="ECO:0000313" key="1">
    <source>
        <dbReference type="EMBL" id="KAF7401863.1"/>
    </source>
</evidence>
<evidence type="ECO:0000313" key="2">
    <source>
        <dbReference type="Proteomes" id="UP000600918"/>
    </source>
</evidence>
<organism evidence="1 2">
    <name type="scientific">Vespula pensylvanica</name>
    <name type="common">Western yellow jacket</name>
    <name type="synonym">Wasp</name>
    <dbReference type="NCBI Taxonomy" id="30213"/>
    <lineage>
        <taxon>Eukaryota</taxon>
        <taxon>Metazoa</taxon>
        <taxon>Ecdysozoa</taxon>
        <taxon>Arthropoda</taxon>
        <taxon>Hexapoda</taxon>
        <taxon>Insecta</taxon>
        <taxon>Pterygota</taxon>
        <taxon>Neoptera</taxon>
        <taxon>Endopterygota</taxon>
        <taxon>Hymenoptera</taxon>
        <taxon>Apocrita</taxon>
        <taxon>Aculeata</taxon>
        <taxon>Vespoidea</taxon>
        <taxon>Vespidae</taxon>
        <taxon>Vespinae</taxon>
        <taxon>Vespula</taxon>
    </lineage>
</organism>
<gene>
    <name evidence="1" type="ORF">H0235_015199</name>
</gene>
<protein>
    <submittedName>
        <fullName evidence="1">Uncharacterized protein</fullName>
    </submittedName>
</protein>
<dbReference type="EMBL" id="JACSDY010000017">
    <property type="protein sequence ID" value="KAF7401863.1"/>
    <property type="molecule type" value="Genomic_DNA"/>
</dbReference>
<reference evidence="1" key="1">
    <citation type="journal article" date="2020" name="G3 (Bethesda)">
        <title>High-Quality Assemblies for Three Invasive Social Wasps from the &lt;i&gt;Vespula&lt;/i&gt; Genus.</title>
        <authorList>
            <person name="Harrop T.W.R."/>
            <person name="Guhlin J."/>
            <person name="McLaughlin G.M."/>
            <person name="Permina E."/>
            <person name="Stockwell P."/>
            <person name="Gilligan J."/>
            <person name="Le Lec M.F."/>
            <person name="Gruber M.A.M."/>
            <person name="Quinn O."/>
            <person name="Lovegrove M."/>
            <person name="Duncan E.J."/>
            <person name="Remnant E.J."/>
            <person name="Van Eeckhoven J."/>
            <person name="Graham B."/>
            <person name="Knapp R.A."/>
            <person name="Langford K.W."/>
            <person name="Kronenberg Z."/>
            <person name="Press M.O."/>
            <person name="Eacker S.M."/>
            <person name="Wilson-Rankin E.E."/>
            <person name="Purcell J."/>
            <person name="Lester P.J."/>
            <person name="Dearden P.K."/>
        </authorList>
    </citation>
    <scope>NUCLEOTIDE SEQUENCE</scope>
    <source>
        <strain evidence="1">Volc-1</strain>
    </source>
</reference>
<keyword evidence="2" id="KW-1185">Reference proteome</keyword>
<sequence>MQRRQLRKLLIFRNCFRIFSTLVFDTRSTIDVSYRKLETILFSGHLLAEKTRSSLQRFFCKALEGPIPQHNVPSFFLFSSIGLKARFAIPMARHGTGRSLFEKSRVNEFIGETERPKGPYDGA</sequence>